<comment type="caution">
    <text evidence="2">The sequence shown here is derived from an EMBL/GenBank/DDBJ whole genome shotgun (WGS) entry which is preliminary data.</text>
</comment>
<dbReference type="CDD" id="cd00338">
    <property type="entry name" value="Ser_Recombinase"/>
    <property type="match status" value="1"/>
</dbReference>
<reference evidence="2 3" key="1">
    <citation type="journal article" date="2017" name="Genome Announc.">
        <title>Draft Genome Sequence of Romboutsia maritimum sp. nov. Strain CCRI-22766(T), Isolated from Coastal Estuarine Mud.</title>
        <authorList>
            <person name="Maheux A.F."/>
            <person name="Boudreau D.K."/>
            <person name="Berube E."/>
            <person name="Boissinot M."/>
            <person name="Raymond F."/>
            <person name="Brodeur S."/>
            <person name="Corbeil J."/>
            <person name="Brightwell G."/>
            <person name="Broda D."/>
            <person name="Omar R.F."/>
            <person name="Bergeron M.G."/>
        </authorList>
    </citation>
    <scope>NUCLEOTIDE SEQUENCE [LARGE SCALE GENOMIC DNA]</scope>
    <source>
        <strain evidence="2 3">CCRI-22766</strain>
    </source>
</reference>
<dbReference type="InterPro" id="IPR038109">
    <property type="entry name" value="DNA_bind_recomb_sf"/>
</dbReference>
<dbReference type="AlphaFoldDB" id="A0A371IR24"/>
<gene>
    <name evidence="2" type="ORF">CHF27_010960</name>
</gene>
<feature type="domain" description="Resolvase/invertase-type recombinase catalytic" evidence="1">
    <location>
        <begin position="4"/>
        <end position="150"/>
    </location>
</feature>
<protein>
    <submittedName>
        <fullName evidence="2">Recombinase family protein</fullName>
    </submittedName>
</protein>
<dbReference type="PANTHER" id="PTHR30461">
    <property type="entry name" value="DNA-INVERTASE FROM LAMBDOID PROPHAGE"/>
    <property type="match status" value="1"/>
</dbReference>
<dbReference type="PROSITE" id="PS51736">
    <property type="entry name" value="RECOMBINASES_3"/>
    <property type="match status" value="1"/>
</dbReference>
<dbReference type="Pfam" id="PF00239">
    <property type="entry name" value="Resolvase"/>
    <property type="match status" value="1"/>
</dbReference>
<dbReference type="Proteomes" id="UP000243494">
    <property type="component" value="Unassembled WGS sequence"/>
</dbReference>
<dbReference type="SMART" id="SM00857">
    <property type="entry name" value="Resolvase"/>
    <property type="match status" value="1"/>
</dbReference>
<dbReference type="Gene3D" id="3.40.50.1390">
    <property type="entry name" value="Resolvase, N-terminal catalytic domain"/>
    <property type="match status" value="1"/>
</dbReference>
<dbReference type="EMBL" id="NOJZ02000023">
    <property type="protein sequence ID" value="RDY22929.1"/>
    <property type="molecule type" value="Genomic_DNA"/>
</dbReference>
<dbReference type="OrthoDB" id="1747467at2"/>
<evidence type="ECO:0000259" key="1">
    <source>
        <dbReference type="PROSITE" id="PS51736"/>
    </source>
</evidence>
<dbReference type="RefSeq" id="WP_115976176.1">
    <property type="nucleotide sequence ID" value="NZ_NOJZ02000023.1"/>
</dbReference>
<dbReference type="InterPro" id="IPR036162">
    <property type="entry name" value="Resolvase-like_N_sf"/>
</dbReference>
<dbReference type="GO" id="GO:0003677">
    <property type="term" value="F:DNA binding"/>
    <property type="evidence" value="ECO:0007669"/>
    <property type="project" value="InterPro"/>
</dbReference>
<dbReference type="SUPFAM" id="SSF53041">
    <property type="entry name" value="Resolvase-like"/>
    <property type="match status" value="1"/>
</dbReference>
<sequence length="251" mass="29284">MKKRAVGYCRISTLMQVDNTSLKDQEDKIKMYCKLHDIVVDKIFIDKAKSGKSTDRPEYYEMINFVKENDVDMIVVYKNDRIHRSLYNLLAMIYELQEYEVALVSVTELFDTSNPQGMLFLQMLGSFSEFERAVINERTRNGRIARLNENKFVGGKPALGYKINKNGEFIVDLKEAKIVKDIFKLRSKGLSLAKIGNKYGFSKQKVDYILKNKNYIGIFEYNGKKEKNEIEFKIDPIVSKYMWNKVNNCIL</sequence>
<dbReference type="GO" id="GO:0000150">
    <property type="term" value="F:DNA strand exchange activity"/>
    <property type="evidence" value="ECO:0007669"/>
    <property type="project" value="InterPro"/>
</dbReference>
<evidence type="ECO:0000313" key="2">
    <source>
        <dbReference type="EMBL" id="RDY22929.1"/>
    </source>
</evidence>
<dbReference type="InterPro" id="IPR006119">
    <property type="entry name" value="Resolv_N"/>
</dbReference>
<dbReference type="InterPro" id="IPR011109">
    <property type="entry name" value="DNA_bind_recombinase_dom"/>
</dbReference>
<evidence type="ECO:0000313" key="3">
    <source>
        <dbReference type="Proteomes" id="UP000243494"/>
    </source>
</evidence>
<name>A0A371IR24_9FIRM</name>
<proteinExistence type="predicted"/>
<dbReference type="Pfam" id="PF07508">
    <property type="entry name" value="Recombinase"/>
    <property type="match status" value="1"/>
</dbReference>
<dbReference type="InterPro" id="IPR050639">
    <property type="entry name" value="SSR_resolvase"/>
</dbReference>
<dbReference type="PANTHER" id="PTHR30461:SF23">
    <property type="entry name" value="DNA RECOMBINASE-RELATED"/>
    <property type="match status" value="1"/>
</dbReference>
<organism evidence="2 3">
    <name type="scientific">Romboutsia maritimum</name>
    <dbReference type="NCBI Taxonomy" id="2020948"/>
    <lineage>
        <taxon>Bacteria</taxon>
        <taxon>Bacillati</taxon>
        <taxon>Bacillota</taxon>
        <taxon>Clostridia</taxon>
        <taxon>Peptostreptococcales</taxon>
        <taxon>Peptostreptococcaceae</taxon>
        <taxon>Romboutsia</taxon>
    </lineage>
</organism>
<keyword evidence="3" id="KW-1185">Reference proteome</keyword>
<accession>A0A371IR24</accession>
<dbReference type="Gene3D" id="3.90.1750.20">
    <property type="entry name" value="Putative Large Serine Recombinase, Chain B, Domain 2"/>
    <property type="match status" value="1"/>
</dbReference>